<keyword evidence="2" id="KW-1185">Reference proteome</keyword>
<gene>
    <name evidence="1" type="ORF">AMECASPLE_024922</name>
</gene>
<accession>A0ABV0YG75</accession>
<reference evidence="1 2" key="1">
    <citation type="submission" date="2021-06" db="EMBL/GenBank/DDBJ databases">
        <authorList>
            <person name="Palmer J.M."/>
        </authorList>
    </citation>
    <scope>NUCLEOTIDE SEQUENCE [LARGE SCALE GENOMIC DNA]</scope>
    <source>
        <strain evidence="1 2">AS_MEX2019</strain>
        <tissue evidence="1">Muscle</tissue>
    </source>
</reference>
<evidence type="ECO:0000313" key="1">
    <source>
        <dbReference type="EMBL" id="MEQ2292622.1"/>
    </source>
</evidence>
<sequence>ICDAQGEQPNIFQVEGQHSLQEVITEETLKSSTCSCYSIPCSPVTCVAPKIHRRSAESDSGLSSSLKPNYIDISLHCFAHVK</sequence>
<feature type="non-terminal residue" evidence="1">
    <location>
        <position position="1"/>
    </location>
</feature>
<proteinExistence type="predicted"/>
<dbReference type="Proteomes" id="UP001469553">
    <property type="component" value="Unassembled WGS sequence"/>
</dbReference>
<name>A0ABV0YG75_9TELE</name>
<dbReference type="EMBL" id="JAHRIP010030630">
    <property type="protein sequence ID" value="MEQ2292622.1"/>
    <property type="molecule type" value="Genomic_DNA"/>
</dbReference>
<comment type="caution">
    <text evidence="1">The sequence shown here is derived from an EMBL/GenBank/DDBJ whole genome shotgun (WGS) entry which is preliminary data.</text>
</comment>
<organism evidence="1 2">
    <name type="scientific">Ameca splendens</name>
    <dbReference type="NCBI Taxonomy" id="208324"/>
    <lineage>
        <taxon>Eukaryota</taxon>
        <taxon>Metazoa</taxon>
        <taxon>Chordata</taxon>
        <taxon>Craniata</taxon>
        <taxon>Vertebrata</taxon>
        <taxon>Euteleostomi</taxon>
        <taxon>Actinopterygii</taxon>
        <taxon>Neopterygii</taxon>
        <taxon>Teleostei</taxon>
        <taxon>Neoteleostei</taxon>
        <taxon>Acanthomorphata</taxon>
        <taxon>Ovalentaria</taxon>
        <taxon>Atherinomorphae</taxon>
        <taxon>Cyprinodontiformes</taxon>
        <taxon>Goodeidae</taxon>
        <taxon>Ameca</taxon>
    </lineage>
</organism>
<protein>
    <submittedName>
        <fullName evidence="1">Uncharacterized protein</fullName>
    </submittedName>
</protein>
<evidence type="ECO:0000313" key="2">
    <source>
        <dbReference type="Proteomes" id="UP001469553"/>
    </source>
</evidence>